<protein>
    <submittedName>
        <fullName evidence="1">Protein FAR1-RELATED SEQUENCE 8</fullName>
    </submittedName>
</protein>
<organism evidence="1 2">
    <name type="scientific">Camellia lanceoleosa</name>
    <dbReference type="NCBI Taxonomy" id="1840588"/>
    <lineage>
        <taxon>Eukaryota</taxon>
        <taxon>Viridiplantae</taxon>
        <taxon>Streptophyta</taxon>
        <taxon>Embryophyta</taxon>
        <taxon>Tracheophyta</taxon>
        <taxon>Spermatophyta</taxon>
        <taxon>Magnoliopsida</taxon>
        <taxon>eudicotyledons</taxon>
        <taxon>Gunneridae</taxon>
        <taxon>Pentapetalae</taxon>
        <taxon>asterids</taxon>
        <taxon>Ericales</taxon>
        <taxon>Theaceae</taxon>
        <taxon>Camellia</taxon>
    </lineage>
</organism>
<comment type="caution">
    <text evidence="1">The sequence shown here is derived from an EMBL/GenBank/DDBJ whole genome shotgun (WGS) entry which is preliminary data.</text>
</comment>
<name>A0ACC0J270_9ERIC</name>
<dbReference type="Proteomes" id="UP001060215">
    <property type="component" value="Chromosome 1"/>
</dbReference>
<sequence length="85" mass="9848">MEKASAKVIEDNIDNQIDEIRNTEEHLEDPKPGMVFDSIDEVMKFYTRYTKEKGFAVCKRTSSRGNDREMRYATITCNRGGKPKI</sequence>
<evidence type="ECO:0000313" key="1">
    <source>
        <dbReference type="EMBL" id="KAI8031669.1"/>
    </source>
</evidence>
<dbReference type="EMBL" id="CM045758">
    <property type="protein sequence ID" value="KAI8031669.1"/>
    <property type="molecule type" value="Genomic_DNA"/>
</dbReference>
<gene>
    <name evidence="1" type="ORF">LOK49_LG01G01341</name>
</gene>
<reference evidence="1 2" key="1">
    <citation type="journal article" date="2022" name="Plant J.">
        <title>Chromosome-level genome of Camellia lanceoleosa provides a valuable resource for understanding genome evolution and self-incompatibility.</title>
        <authorList>
            <person name="Gong W."/>
            <person name="Xiao S."/>
            <person name="Wang L."/>
            <person name="Liao Z."/>
            <person name="Chang Y."/>
            <person name="Mo W."/>
            <person name="Hu G."/>
            <person name="Li W."/>
            <person name="Zhao G."/>
            <person name="Zhu H."/>
            <person name="Hu X."/>
            <person name="Ji K."/>
            <person name="Xiang X."/>
            <person name="Song Q."/>
            <person name="Yuan D."/>
            <person name="Jin S."/>
            <person name="Zhang L."/>
        </authorList>
    </citation>
    <scope>NUCLEOTIDE SEQUENCE [LARGE SCALE GENOMIC DNA]</scope>
    <source>
        <strain evidence="1">SQ_2022a</strain>
    </source>
</reference>
<proteinExistence type="predicted"/>
<evidence type="ECO:0000313" key="2">
    <source>
        <dbReference type="Proteomes" id="UP001060215"/>
    </source>
</evidence>
<keyword evidence="2" id="KW-1185">Reference proteome</keyword>
<accession>A0ACC0J270</accession>